<sequence>MCAWAAAGLPIVSHGAEPGLVVHREDPLNCETSLPALIGGVVMPSTHFYVRNHFATPVLDPQLYQLTVTGLVERPLCLSLRDLHNLPRQSLLATLECAGNGRAHFDPPVDGEQWQSGAASTAEWTGVPLVDVLNRAGLSAGAHDVVFRGADSGPVDGATGPVRFERALSVRDACDAGALVAYAMNGEPLPLQHGRPVRLIVPGWYSVASVKWLTEIDVVGHPFEAFFQTNRYHYEYERDGGVVREPVRLQRVRALIVEPTDAGSVAAGQIVVRGVAWSGAAPIDHVDVCVDDGPWQVARLVGEARRYSWQWWEFFAHRAVPGTMKVRARATDEAGNTQPEQAEWNRFGYGGNAIQAVAVEVQ</sequence>
<dbReference type="PRINTS" id="PR00407">
    <property type="entry name" value="EUMOPTERIN"/>
</dbReference>
<dbReference type="PANTHER" id="PTHR19372">
    <property type="entry name" value="SULFITE REDUCTASE"/>
    <property type="match status" value="1"/>
</dbReference>
<dbReference type="STRING" id="53378.BRW65_09415"/>
<evidence type="ECO:0000256" key="1">
    <source>
        <dbReference type="ARBA" id="ARBA00001924"/>
    </source>
</evidence>
<dbReference type="Gene3D" id="3.90.420.10">
    <property type="entry name" value="Oxidoreductase, molybdopterin-binding domain"/>
    <property type="match status" value="1"/>
</dbReference>
<organism evidence="7 8">
    <name type="scientific">Mycobacterium paraffinicum</name>
    <dbReference type="NCBI Taxonomy" id="53378"/>
    <lineage>
        <taxon>Bacteria</taxon>
        <taxon>Bacillati</taxon>
        <taxon>Actinomycetota</taxon>
        <taxon>Actinomycetes</taxon>
        <taxon>Mycobacteriales</taxon>
        <taxon>Mycobacteriaceae</taxon>
        <taxon>Mycobacterium</taxon>
    </lineage>
</organism>
<evidence type="ECO:0000259" key="6">
    <source>
        <dbReference type="Pfam" id="PF03404"/>
    </source>
</evidence>
<dbReference type="Pfam" id="PF00174">
    <property type="entry name" value="Oxidored_molyb"/>
    <property type="match status" value="1"/>
</dbReference>
<protein>
    <recommendedName>
        <fullName evidence="9">Sulfite oxidase</fullName>
    </recommendedName>
</protein>
<dbReference type="InterPro" id="IPR000572">
    <property type="entry name" value="OxRdtase_Mopterin-bd_dom"/>
</dbReference>
<dbReference type="GO" id="GO:0020037">
    <property type="term" value="F:heme binding"/>
    <property type="evidence" value="ECO:0007669"/>
    <property type="project" value="TreeGrafter"/>
</dbReference>
<evidence type="ECO:0008006" key="9">
    <source>
        <dbReference type="Google" id="ProtNLM"/>
    </source>
</evidence>
<comment type="cofactor">
    <cofactor evidence="1">
        <name>Mo-molybdopterin</name>
        <dbReference type="ChEBI" id="CHEBI:71302"/>
    </cofactor>
</comment>
<dbReference type="SUPFAM" id="SSF56524">
    <property type="entry name" value="Oxidoreductase molybdopterin-binding domain"/>
    <property type="match status" value="1"/>
</dbReference>
<dbReference type="AlphaFoldDB" id="A0A1Q4HXS2"/>
<keyword evidence="4" id="KW-0560">Oxidoreductase</keyword>
<dbReference type="Pfam" id="PF03404">
    <property type="entry name" value="Mo-co_dimer"/>
    <property type="match status" value="1"/>
</dbReference>
<dbReference type="PANTHER" id="PTHR19372:SF7">
    <property type="entry name" value="SULFITE OXIDASE, MITOCHONDRIAL"/>
    <property type="match status" value="1"/>
</dbReference>
<dbReference type="Proteomes" id="UP000186438">
    <property type="component" value="Unassembled WGS sequence"/>
</dbReference>
<dbReference type="CDD" id="cd02110">
    <property type="entry name" value="SO_family_Moco_dimer"/>
    <property type="match status" value="1"/>
</dbReference>
<dbReference type="EMBL" id="MPNT01000006">
    <property type="protein sequence ID" value="OJZ74492.1"/>
    <property type="molecule type" value="Genomic_DNA"/>
</dbReference>
<dbReference type="GO" id="GO:0030151">
    <property type="term" value="F:molybdenum ion binding"/>
    <property type="evidence" value="ECO:0007669"/>
    <property type="project" value="InterPro"/>
</dbReference>
<evidence type="ECO:0000256" key="4">
    <source>
        <dbReference type="ARBA" id="ARBA00023002"/>
    </source>
</evidence>
<dbReference type="InterPro" id="IPR014756">
    <property type="entry name" value="Ig_E-set"/>
</dbReference>
<dbReference type="SUPFAM" id="SSF81296">
    <property type="entry name" value="E set domains"/>
    <property type="match status" value="1"/>
</dbReference>
<feature type="domain" description="Oxidoreductase molybdopterin-binding" evidence="5">
    <location>
        <begin position="53"/>
        <end position="226"/>
    </location>
</feature>
<dbReference type="InterPro" id="IPR008335">
    <property type="entry name" value="Mopterin_OxRdtase_euk"/>
</dbReference>
<keyword evidence="8" id="KW-1185">Reference proteome</keyword>
<dbReference type="Gene3D" id="2.60.40.650">
    <property type="match status" value="1"/>
</dbReference>
<evidence type="ECO:0000313" key="8">
    <source>
        <dbReference type="Proteomes" id="UP000186438"/>
    </source>
</evidence>
<dbReference type="InterPro" id="IPR036374">
    <property type="entry name" value="OxRdtase_Mopterin-bd_sf"/>
</dbReference>
<dbReference type="GO" id="GO:0008482">
    <property type="term" value="F:sulfite oxidase activity"/>
    <property type="evidence" value="ECO:0007669"/>
    <property type="project" value="TreeGrafter"/>
</dbReference>
<reference evidence="7 8" key="1">
    <citation type="submission" date="2016-11" db="EMBL/GenBank/DDBJ databases">
        <title>Genome sequences of unsequenced Mycobacteria.</title>
        <authorList>
            <person name="Greninger A.L."/>
            <person name="Fang F."/>
            <person name="Jerome K.R."/>
        </authorList>
    </citation>
    <scope>NUCLEOTIDE SEQUENCE [LARGE SCALE GENOMIC DNA]</scope>
    <source>
        <strain evidence="7 8">M11</strain>
    </source>
</reference>
<evidence type="ECO:0000256" key="3">
    <source>
        <dbReference type="ARBA" id="ARBA00022723"/>
    </source>
</evidence>
<evidence type="ECO:0000256" key="2">
    <source>
        <dbReference type="ARBA" id="ARBA00022505"/>
    </source>
</evidence>
<name>A0A1Q4HXS2_9MYCO</name>
<keyword evidence="2" id="KW-0500">Molybdenum</keyword>
<dbReference type="InterPro" id="IPR005066">
    <property type="entry name" value="MoCF_OxRdtse_dimer"/>
</dbReference>
<keyword evidence="3" id="KW-0479">Metal-binding</keyword>
<comment type="caution">
    <text evidence="7">The sequence shown here is derived from an EMBL/GenBank/DDBJ whole genome shotgun (WGS) entry which is preliminary data.</text>
</comment>
<proteinExistence type="predicted"/>
<gene>
    <name evidence="7" type="ORF">BRW65_09415</name>
</gene>
<evidence type="ECO:0000259" key="5">
    <source>
        <dbReference type="Pfam" id="PF00174"/>
    </source>
</evidence>
<dbReference type="GO" id="GO:0043546">
    <property type="term" value="F:molybdopterin cofactor binding"/>
    <property type="evidence" value="ECO:0007669"/>
    <property type="project" value="TreeGrafter"/>
</dbReference>
<accession>A0A1Q4HXS2</accession>
<evidence type="ECO:0000313" key="7">
    <source>
        <dbReference type="EMBL" id="OJZ74492.1"/>
    </source>
</evidence>
<feature type="domain" description="Moybdenum cofactor oxidoreductase dimerisation" evidence="6">
    <location>
        <begin position="252"/>
        <end position="360"/>
    </location>
</feature>
<dbReference type="GO" id="GO:0006790">
    <property type="term" value="P:sulfur compound metabolic process"/>
    <property type="evidence" value="ECO:0007669"/>
    <property type="project" value="TreeGrafter"/>
</dbReference>